<dbReference type="Proteomes" id="UP001362999">
    <property type="component" value="Unassembled WGS sequence"/>
</dbReference>
<organism evidence="2 3">
    <name type="scientific">Favolaschia claudopus</name>
    <dbReference type="NCBI Taxonomy" id="2862362"/>
    <lineage>
        <taxon>Eukaryota</taxon>
        <taxon>Fungi</taxon>
        <taxon>Dikarya</taxon>
        <taxon>Basidiomycota</taxon>
        <taxon>Agaricomycotina</taxon>
        <taxon>Agaricomycetes</taxon>
        <taxon>Agaricomycetidae</taxon>
        <taxon>Agaricales</taxon>
        <taxon>Marasmiineae</taxon>
        <taxon>Mycenaceae</taxon>
        <taxon>Favolaschia</taxon>
    </lineage>
</organism>
<evidence type="ECO:0000313" key="2">
    <source>
        <dbReference type="EMBL" id="KAK7013315.1"/>
    </source>
</evidence>
<evidence type="ECO:0000313" key="3">
    <source>
        <dbReference type="Proteomes" id="UP001362999"/>
    </source>
</evidence>
<name>A0AAW0AJH5_9AGAR</name>
<dbReference type="AlphaFoldDB" id="A0AAW0AJH5"/>
<feature type="region of interest" description="Disordered" evidence="1">
    <location>
        <begin position="73"/>
        <end position="98"/>
    </location>
</feature>
<comment type="caution">
    <text evidence="2">The sequence shown here is derived from an EMBL/GenBank/DDBJ whole genome shotgun (WGS) entry which is preliminary data.</text>
</comment>
<protein>
    <submittedName>
        <fullName evidence="2">Uncharacterized protein</fullName>
    </submittedName>
</protein>
<feature type="region of interest" description="Disordered" evidence="1">
    <location>
        <begin position="148"/>
        <end position="177"/>
    </location>
</feature>
<reference evidence="2 3" key="1">
    <citation type="journal article" date="2024" name="J Genomics">
        <title>Draft genome sequencing and assembly of Favolaschia claudopus CIRM-BRFM 2984 isolated from oak limbs.</title>
        <authorList>
            <person name="Navarro D."/>
            <person name="Drula E."/>
            <person name="Chaduli D."/>
            <person name="Cazenave R."/>
            <person name="Ahrendt S."/>
            <person name="Wang J."/>
            <person name="Lipzen A."/>
            <person name="Daum C."/>
            <person name="Barry K."/>
            <person name="Grigoriev I.V."/>
            <person name="Favel A."/>
            <person name="Rosso M.N."/>
            <person name="Martin F."/>
        </authorList>
    </citation>
    <scope>NUCLEOTIDE SEQUENCE [LARGE SCALE GENOMIC DNA]</scope>
    <source>
        <strain evidence="2 3">CIRM-BRFM 2984</strain>
    </source>
</reference>
<sequence length="177" mass="19241">MALSSRPRLVSFRWSILFAAGSPIVPFRAFRGPHRVPVRFRPSFECSFASFRPADCLSVTASLAGYTTPPPLPLLSSTAPHPRSSTVRPTTSRVKRSDQRVHRMVNAGFVCTDGIGSSDISRISPAVSVRGAILHNVGFAIGMGRRMRAGRPQGGRWRRRRRELQGSADAGVDGNGD</sequence>
<evidence type="ECO:0000256" key="1">
    <source>
        <dbReference type="SAM" id="MobiDB-lite"/>
    </source>
</evidence>
<keyword evidence="3" id="KW-1185">Reference proteome</keyword>
<accession>A0AAW0AJH5</accession>
<proteinExistence type="predicted"/>
<dbReference type="EMBL" id="JAWWNJ010000060">
    <property type="protein sequence ID" value="KAK7013315.1"/>
    <property type="molecule type" value="Genomic_DNA"/>
</dbReference>
<gene>
    <name evidence="2" type="ORF">R3P38DRAFT_1511750</name>
</gene>
<feature type="compositionally biased region" description="Polar residues" evidence="1">
    <location>
        <begin position="83"/>
        <end position="92"/>
    </location>
</feature>